<reference evidence="11" key="3">
    <citation type="submission" date="2020-12" db="UniProtKB">
        <authorList>
            <consortium name="EnsemblPlants"/>
        </authorList>
    </citation>
    <scope>IDENTIFICATION</scope>
</reference>
<evidence type="ECO:0000256" key="8">
    <source>
        <dbReference type="SAM" id="MobiDB-lite"/>
    </source>
</evidence>
<dbReference type="STRING" id="3218.A0A2K1K9X1"/>
<dbReference type="PRINTS" id="PR00132">
    <property type="entry name" value="GLHYDRLASE2"/>
</dbReference>
<accession>A0A2K1K9X1</accession>
<keyword evidence="4 7" id="KW-0378">Hydrolase</keyword>
<dbReference type="Gene3D" id="2.70.98.10">
    <property type="match status" value="1"/>
</dbReference>
<dbReference type="InterPro" id="IPR032312">
    <property type="entry name" value="LacZ_4"/>
</dbReference>
<dbReference type="RefSeq" id="XP_024380788.1">
    <property type="nucleotide sequence ID" value="XM_024525020.2"/>
</dbReference>
<dbReference type="Gene3D" id="3.20.20.80">
    <property type="entry name" value="Glycosidases"/>
    <property type="match status" value="1"/>
</dbReference>
<dbReference type="GeneID" id="112284787"/>
<dbReference type="OrthoDB" id="408320at2759"/>
<dbReference type="InterPro" id="IPR011013">
    <property type="entry name" value="Gal_mutarotase_sf_dom"/>
</dbReference>
<dbReference type="SUPFAM" id="SSF49303">
    <property type="entry name" value="beta-Galactosidase/glucuronidase domain"/>
    <property type="match status" value="2"/>
</dbReference>
<evidence type="ECO:0000313" key="12">
    <source>
        <dbReference type="Proteomes" id="UP000006727"/>
    </source>
</evidence>
<evidence type="ECO:0000256" key="1">
    <source>
        <dbReference type="ARBA" id="ARBA00001412"/>
    </source>
</evidence>
<dbReference type="InterPro" id="IPR006104">
    <property type="entry name" value="Glyco_hydro_2_N"/>
</dbReference>
<feature type="region of interest" description="Disordered" evidence="8">
    <location>
        <begin position="78"/>
        <end position="99"/>
    </location>
</feature>
<dbReference type="InterPro" id="IPR008979">
    <property type="entry name" value="Galactose-bd-like_sf"/>
</dbReference>
<dbReference type="PaxDb" id="3218-PP1S130_43V6.1"/>
<dbReference type="Pfam" id="PF16353">
    <property type="entry name" value="LacZ_4"/>
    <property type="match status" value="1"/>
</dbReference>
<dbReference type="InterPro" id="IPR050347">
    <property type="entry name" value="Bact_Beta-galactosidase"/>
</dbReference>
<dbReference type="SUPFAM" id="SSF51445">
    <property type="entry name" value="(Trans)glycosidases"/>
    <property type="match status" value="1"/>
</dbReference>
<dbReference type="GO" id="GO:0004565">
    <property type="term" value="F:beta-galactosidase activity"/>
    <property type="evidence" value="ECO:0000318"/>
    <property type="project" value="GO_Central"/>
</dbReference>
<sequence>MSLPTILITGSAIDSVALARKTSSSVLRGDFSYPCGQFLFRNRAGFGLDRCISAHVINCSQAPGITNKENDCVRAAAQNSTQPSEGGLNGPMAKDRKVPEVRRRDWEDPMTVEWNKRNAHVPLHCHTTIVGALKFWQQRSHTDFRAAEEAVWEEEAVEAALQSADSWIQGLEYVCSLAGLWKFHLACCPEEVPEQFSSVGFDDSSWGSLPVPSNWQVHGHDRPIYTNIVYPFPINPPFVPSENPTGCYRTSFRVPSDWTGRRLFLNFEAVDSAFYVWVNGAKIGYSQDSRLPSDWDITDCCHFGEENVLAVQVMRWSDGSYLEDQDHWWLSGIHRNVLIYSKPQVMLADYFVKTDVENDFLSATVKVEVTVEGPREMIANSKLCHYTTEAVLFEEFDFQGDFKMPSEAAHLQPQGLDSAMIGCHAHTILTAKLQGPKLWSAEHPNLYTLVVLLKDPSGAVIDCEACRVGVRKISTRPKELLVNGEPVVIRGVNRHEHHPRLGKTNIEACMIKDITLMKQHNINAVRNSHYPMHSRWYELCDLFGLYMVDEANLETHGFDPEPWAWPERQLTFDPKWANAFLQRMINMVERDKNHASIIFWSLGNEAGYGPNHQAMAGWTRGRDSTRLLHYEGGGSRTTSTDVVCPMYTRVWDIIKIAEDPSESRPVILCEYSHAMGNSNGNIQAYWDAIDGIHGLQGGFIWDWADQGLLKEGKDGVKYWAYGGDFGDVPHDLNFCLNGLIWPNRRPHPALEEVKHAYQPIGIFLKDGTIEIWNKHFFTPLDYVKFSWSLSADGSVLESGTLDLPAIEPTKKHYLKLNSGPWASRWKEAEANEIFLDITAYLSAPTRWADAGHVLASEQMELPVSKHAQRQVLSASSKPALSVEEAEWVLKVKPAGGEDWEIQFDKKKGLLSSWKVNGTCVLSNGPLPCFWRAPTDNDKGGSVLSYVSQWKANGLDTLTCTGCERFRVEKLSDSTLLLKAVIFMEPKSEEPPPPQVSESQTGDVDKDTEKSIKAQFAEMNEERARRDSSLGFKIKVQYIVFGDGNIVTSYDVEPPSRIPTLPRVGVQFNIDKECSEVEWYGRGPFECYPDRKSAARVGTYSKEVKDLHVPYIVPGENGGRADVRWVAFTSKTKGVGLLAISGEDSPPMQMSASFYTSQELDRATHEEELQQGDKIEVHLDHKHMGIGGDDSWTPCVHPQYLLPPELYHFSIRFCPLIGPTSPLEISRNQLENVS</sequence>
<dbReference type="Pfam" id="PF02836">
    <property type="entry name" value="Glyco_hydro_2_C"/>
    <property type="match status" value="1"/>
</dbReference>
<dbReference type="GO" id="GO:0009341">
    <property type="term" value="C:beta-galactosidase complex"/>
    <property type="evidence" value="ECO:0000318"/>
    <property type="project" value="GO_Central"/>
</dbReference>
<dbReference type="PROSITE" id="PS00719">
    <property type="entry name" value="GLYCOSYL_HYDROL_F2_1"/>
    <property type="match status" value="1"/>
</dbReference>
<dbReference type="Proteomes" id="UP000006727">
    <property type="component" value="Chromosome 7"/>
</dbReference>
<dbReference type="Pfam" id="PF00703">
    <property type="entry name" value="Glyco_hydro_2"/>
    <property type="match status" value="1"/>
</dbReference>
<dbReference type="InterPro" id="IPR006103">
    <property type="entry name" value="Glyco_hydro_2_cat"/>
</dbReference>
<dbReference type="InterPro" id="IPR006101">
    <property type="entry name" value="Glyco_hydro_2"/>
</dbReference>
<dbReference type="InterPro" id="IPR023232">
    <property type="entry name" value="Glyco_hydro_2_AS"/>
</dbReference>
<dbReference type="InterPro" id="IPR036156">
    <property type="entry name" value="Beta-gal/glucu_dom_sf"/>
</dbReference>
<dbReference type="Gene3D" id="2.60.120.260">
    <property type="entry name" value="Galactose-binding domain-like"/>
    <property type="match status" value="1"/>
</dbReference>
<evidence type="ECO:0000313" key="10">
    <source>
        <dbReference type="EMBL" id="PNR50572.1"/>
    </source>
</evidence>
<evidence type="ECO:0000256" key="4">
    <source>
        <dbReference type="ARBA" id="ARBA00022801"/>
    </source>
</evidence>
<dbReference type="Pfam" id="PF02929">
    <property type="entry name" value="Bgal_small_N"/>
    <property type="match status" value="1"/>
</dbReference>
<dbReference type="InterPro" id="IPR023230">
    <property type="entry name" value="Glyco_hydro_2_CS"/>
</dbReference>
<name>A0A2K1K9X1_PHYPA</name>
<feature type="region of interest" description="Disordered" evidence="8">
    <location>
        <begin position="986"/>
        <end position="1006"/>
    </location>
</feature>
<gene>
    <name evidence="11" type="primary">LOC112284787</name>
    <name evidence="10" type="ORF">PHYPA_009758</name>
</gene>
<comment type="catalytic activity">
    <reaction evidence="1">
        <text>Hydrolysis of terminal non-reducing beta-D-galactose residues in beta-D-galactosides.</text>
        <dbReference type="EC" id="3.2.1.23"/>
    </reaction>
</comment>
<dbReference type="InterPro" id="IPR006102">
    <property type="entry name" value="Ig-like_GH2"/>
</dbReference>
<evidence type="ECO:0000313" key="11">
    <source>
        <dbReference type="EnsemblPlants" id="Pp3c7_1630V3.1"/>
    </source>
</evidence>
<dbReference type="SMART" id="SM01038">
    <property type="entry name" value="Bgal_small_N"/>
    <property type="match status" value="1"/>
</dbReference>
<dbReference type="InterPro" id="IPR013783">
    <property type="entry name" value="Ig-like_fold"/>
</dbReference>
<dbReference type="PANTHER" id="PTHR46323:SF2">
    <property type="entry name" value="BETA-GALACTOSIDASE"/>
    <property type="match status" value="1"/>
</dbReference>
<evidence type="ECO:0000256" key="2">
    <source>
        <dbReference type="ARBA" id="ARBA00007401"/>
    </source>
</evidence>
<dbReference type="EnsemblPlants" id="Pp3c7_1630V3.2">
    <property type="protein sequence ID" value="Pp3c7_1630V3.2"/>
    <property type="gene ID" value="Pp3c7_1630"/>
</dbReference>
<dbReference type="PANTHER" id="PTHR46323">
    <property type="entry name" value="BETA-GALACTOSIDASE"/>
    <property type="match status" value="1"/>
</dbReference>
<keyword evidence="5 7" id="KW-0326">Glycosidase</keyword>
<evidence type="ECO:0000256" key="5">
    <source>
        <dbReference type="ARBA" id="ARBA00023295"/>
    </source>
</evidence>
<dbReference type="Gramene" id="Pp3c7_1630V3.1">
    <property type="protein sequence ID" value="Pp3c7_1630V3.1"/>
    <property type="gene ID" value="Pp3c7_1630"/>
</dbReference>
<protein>
    <recommendedName>
        <fullName evidence="3">beta-galactosidase</fullName>
        <ecNumber evidence="3">3.2.1.23</ecNumber>
    </recommendedName>
    <alternativeName>
        <fullName evidence="6">Lactase</fullName>
    </alternativeName>
</protein>
<dbReference type="SUPFAM" id="SSF49785">
    <property type="entry name" value="Galactose-binding domain-like"/>
    <property type="match status" value="1"/>
</dbReference>
<feature type="domain" description="Beta galactosidase small chain/" evidence="9">
    <location>
        <begin position="893"/>
        <end position="1213"/>
    </location>
</feature>
<dbReference type="PROSITE" id="PS00608">
    <property type="entry name" value="GLYCOSYL_HYDROL_F2_2"/>
    <property type="match status" value="1"/>
</dbReference>
<dbReference type="FunFam" id="2.60.40.10:FF:000680">
    <property type="entry name" value="Beta-galactosidase"/>
    <property type="match status" value="1"/>
</dbReference>
<dbReference type="Gene3D" id="2.60.40.10">
    <property type="entry name" value="Immunoglobulins"/>
    <property type="match status" value="2"/>
</dbReference>
<evidence type="ECO:0000259" key="9">
    <source>
        <dbReference type="SMART" id="SM01038"/>
    </source>
</evidence>
<dbReference type="Gramene" id="Pp3c7_1630V3.2">
    <property type="protein sequence ID" value="Pp3c7_1630V3.2"/>
    <property type="gene ID" value="Pp3c7_1630"/>
</dbReference>
<dbReference type="AlphaFoldDB" id="A0A2K1K9X1"/>
<evidence type="ECO:0000256" key="3">
    <source>
        <dbReference type="ARBA" id="ARBA00012756"/>
    </source>
</evidence>
<proteinExistence type="inferred from homology"/>
<dbReference type="GO" id="GO:0030246">
    <property type="term" value="F:carbohydrate binding"/>
    <property type="evidence" value="ECO:0007669"/>
    <property type="project" value="InterPro"/>
</dbReference>
<keyword evidence="12" id="KW-1185">Reference proteome</keyword>
<dbReference type="EMBL" id="ABEU02000007">
    <property type="protein sequence ID" value="PNR50572.1"/>
    <property type="molecule type" value="Genomic_DNA"/>
</dbReference>
<dbReference type="GO" id="GO:0005990">
    <property type="term" value="P:lactose catabolic process"/>
    <property type="evidence" value="ECO:0000318"/>
    <property type="project" value="GO_Central"/>
</dbReference>
<dbReference type="EnsemblPlants" id="Pp3c7_1630V3.1">
    <property type="protein sequence ID" value="Pp3c7_1630V3.1"/>
    <property type="gene ID" value="Pp3c7_1630"/>
</dbReference>
<dbReference type="FunFam" id="3.20.20.80:FF:000018">
    <property type="entry name" value="Beta-galactosidase"/>
    <property type="match status" value="1"/>
</dbReference>
<evidence type="ECO:0000256" key="6">
    <source>
        <dbReference type="ARBA" id="ARBA00032230"/>
    </source>
</evidence>
<dbReference type="InterPro" id="IPR017853">
    <property type="entry name" value="GH"/>
</dbReference>
<dbReference type="InterPro" id="IPR004199">
    <property type="entry name" value="B-gal_small/dom_5"/>
</dbReference>
<reference evidence="10 12" key="2">
    <citation type="journal article" date="2018" name="Plant J.">
        <title>The Physcomitrella patens chromosome-scale assembly reveals moss genome structure and evolution.</title>
        <authorList>
            <person name="Lang D."/>
            <person name="Ullrich K.K."/>
            <person name="Murat F."/>
            <person name="Fuchs J."/>
            <person name="Jenkins J."/>
            <person name="Haas F.B."/>
            <person name="Piednoel M."/>
            <person name="Gundlach H."/>
            <person name="Van Bel M."/>
            <person name="Meyberg R."/>
            <person name="Vives C."/>
            <person name="Morata J."/>
            <person name="Symeonidi A."/>
            <person name="Hiss M."/>
            <person name="Muchero W."/>
            <person name="Kamisugi Y."/>
            <person name="Saleh O."/>
            <person name="Blanc G."/>
            <person name="Decker E.L."/>
            <person name="van Gessel N."/>
            <person name="Grimwood J."/>
            <person name="Hayes R.D."/>
            <person name="Graham S.W."/>
            <person name="Gunter L.E."/>
            <person name="McDaniel S.F."/>
            <person name="Hoernstein S.N.W."/>
            <person name="Larsson A."/>
            <person name="Li F.W."/>
            <person name="Perroud P.F."/>
            <person name="Phillips J."/>
            <person name="Ranjan P."/>
            <person name="Rokshar D.S."/>
            <person name="Rothfels C.J."/>
            <person name="Schneider L."/>
            <person name="Shu S."/>
            <person name="Stevenson D.W."/>
            <person name="Thummler F."/>
            <person name="Tillich M."/>
            <person name="Villarreal Aguilar J.C."/>
            <person name="Widiez T."/>
            <person name="Wong G.K."/>
            <person name="Wymore A."/>
            <person name="Zhang Y."/>
            <person name="Zimmer A.D."/>
            <person name="Quatrano R.S."/>
            <person name="Mayer K.F.X."/>
            <person name="Goodstein D."/>
            <person name="Casacuberta J.M."/>
            <person name="Vandepoele K."/>
            <person name="Reski R."/>
            <person name="Cuming A.C."/>
            <person name="Tuskan G.A."/>
            <person name="Maumus F."/>
            <person name="Salse J."/>
            <person name="Schmutz J."/>
            <person name="Rensing S.A."/>
        </authorList>
    </citation>
    <scope>NUCLEOTIDE SEQUENCE [LARGE SCALE GENOMIC DNA]</scope>
    <source>
        <strain evidence="11 12">cv. Gransden 2004</strain>
    </source>
</reference>
<dbReference type="EC" id="3.2.1.23" evidence="3"/>
<dbReference type="InterPro" id="IPR014718">
    <property type="entry name" value="GH-type_carb-bd"/>
</dbReference>
<dbReference type="OMA" id="WASAMLD"/>
<dbReference type="Pfam" id="PF02837">
    <property type="entry name" value="Glyco_hydro_2_N"/>
    <property type="match status" value="1"/>
</dbReference>
<dbReference type="SUPFAM" id="SSF74650">
    <property type="entry name" value="Galactose mutarotase-like"/>
    <property type="match status" value="1"/>
</dbReference>
<organism evidence="10">
    <name type="scientific">Physcomitrium patens</name>
    <name type="common">Spreading-leaved earth moss</name>
    <name type="synonym">Physcomitrella patens</name>
    <dbReference type="NCBI Taxonomy" id="3218"/>
    <lineage>
        <taxon>Eukaryota</taxon>
        <taxon>Viridiplantae</taxon>
        <taxon>Streptophyta</taxon>
        <taxon>Embryophyta</taxon>
        <taxon>Bryophyta</taxon>
        <taxon>Bryophytina</taxon>
        <taxon>Bryopsida</taxon>
        <taxon>Funariidae</taxon>
        <taxon>Funariales</taxon>
        <taxon>Funariaceae</taxon>
        <taxon>Physcomitrium</taxon>
    </lineage>
</organism>
<comment type="similarity">
    <text evidence="2 7">Belongs to the glycosyl hydrolase 2 family.</text>
</comment>
<reference evidence="10 12" key="1">
    <citation type="journal article" date="2008" name="Science">
        <title>The Physcomitrella genome reveals evolutionary insights into the conquest of land by plants.</title>
        <authorList>
            <person name="Rensing S."/>
            <person name="Lang D."/>
            <person name="Zimmer A."/>
            <person name="Terry A."/>
            <person name="Salamov A."/>
            <person name="Shapiro H."/>
            <person name="Nishiyama T."/>
            <person name="Perroud P.-F."/>
            <person name="Lindquist E."/>
            <person name="Kamisugi Y."/>
            <person name="Tanahashi T."/>
            <person name="Sakakibara K."/>
            <person name="Fujita T."/>
            <person name="Oishi K."/>
            <person name="Shin-I T."/>
            <person name="Kuroki Y."/>
            <person name="Toyoda A."/>
            <person name="Suzuki Y."/>
            <person name="Hashimoto A."/>
            <person name="Yamaguchi K."/>
            <person name="Sugano A."/>
            <person name="Kohara Y."/>
            <person name="Fujiyama A."/>
            <person name="Anterola A."/>
            <person name="Aoki S."/>
            <person name="Ashton N."/>
            <person name="Barbazuk W.B."/>
            <person name="Barker E."/>
            <person name="Bennetzen J."/>
            <person name="Bezanilla M."/>
            <person name="Blankenship R."/>
            <person name="Cho S.H."/>
            <person name="Dutcher S."/>
            <person name="Estelle M."/>
            <person name="Fawcett J.A."/>
            <person name="Gundlach H."/>
            <person name="Hanada K."/>
            <person name="Heyl A."/>
            <person name="Hicks K.A."/>
            <person name="Hugh J."/>
            <person name="Lohr M."/>
            <person name="Mayer K."/>
            <person name="Melkozernov A."/>
            <person name="Murata T."/>
            <person name="Nelson D."/>
            <person name="Pils B."/>
            <person name="Prigge M."/>
            <person name="Reiss B."/>
            <person name="Renner T."/>
            <person name="Rombauts S."/>
            <person name="Rushton P."/>
            <person name="Sanderfoot A."/>
            <person name="Schween G."/>
            <person name="Shiu S.-H."/>
            <person name="Stueber K."/>
            <person name="Theodoulou F.L."/>
            <person name="Tu H."/>
            <person name="Van de Peer Y."/>
            <person name="Verrier P.J."/>
            <person name="Waters E."/>
            <person name="Wood A."/>
            <person name="Yang L."/>
            <person name="Cove D."/>
            <person name="Cuming A."/>
            <person name="Hasebe M."/>
            <person name="Lucas S."/>
            <person name="Mishler D.B."/>
            <person name="Reski R."/>
            <person name="Grigoriev I."/>
            <person name="Quatrano R.S."/>
            <person name="Boore J.L."/>
        </authorList>
    </citation>
    <scope>NUCLEOTIDE SEQUENCE [LARGE SCALE GENOMIC DNA]</scope>
    <source>
        <strain evidence="11 12">cv. Gransden 2004</strain>
    </source>
</reference>
<evidence type="ECO:0000256" key="7">
    <source>
        <dbReference type="RuleBase" id="RU361154"/>
    </source>
</evidence>